<evidence type="ECO:0000256" key="1">
    <source>
        <dbReference type="ARBA" id="ARBA00004651"/>
    </source>
</evidence>
<evidence type="ECO:0000256" key="3">
    <source>
        <dbReference type="ARBA" id="ARBA00022692"/>
    </source>
</evidence>
<protein>
    <submittedName>
        <fullName evidence="8">MFS transporter</fullName>
    </submittedName>
</protein>
<feature type="transmembrane region" description="Helical" evidence="6">
    <location>
        <begin position="64"/>
        <end position="88"/>
    </location>
</feature>
<keyword evidence="4 6" id="KW-1133">Transmembrane helix</keyword>
<dbReference type="InterPro" id="IPR036259">
    <property type="entry name" value="MFS_trans_sf"/>
</dbReference>
<evidence type="ECO:0000313" key="8">
    <source>
        <dbReference type="EMBL" id="MCQ8895491.1"/>
    </source>
</evidence>
<dbReference type="PANTHER" id="PTHR43124">
    <property type="entry name" value="PURINE EFFLUX PUMP PBUE"/>
    <property type="match status" value="1"/>
</dbReference>
<dbReference type="PANTHER" id="PTHR43124:SF3">
    <property type="entry name" value="CHLORAMPHENICOL EFFLUX PUMP RV0191"/>
    <property type="match status" value="1"/>
</dbReference>
<dbReference type="InterPro" id="IPR011701">
    <property type="entry name" value="MFS"/>
</dbReference>
<dbReference type="RefSeq" id="WP_256763165.1">
    <property type="nucleotide sequence ID" value="NZ_JANIGO010000001.1"/>
</dbReference>
<keyword evidence="3 6" id="KW-0812">Transmembrane</keyword>
<feature type="transmembrane region" description="Helical" evidence="6">
    <location>
        <begin position="366"/>
        <end position="390"/>
    </location>
</feature>
<feature type="transmembrane region" description="Helical" evidence="6">
    <location>
        <begin position="20"/>
        <end position="44"/>
    </location>
</feature>
<evidence type="ECO:0000256" key="2">
    <source>
        <dbReference type="ARBA" id="ARBA00022475"/>
    </source>
</evidence>
<dbReference type="Proteomes" id="UP001204142">
    <property type="component" value="Unassembled WGS sequence"/>
</dbReference>
<feature type="domain" description="Major facilitator superfamily (MFS) profile" evidence="7">
    <location>
        <begin position="29"/>
        <end position="429"/>
    </location>
</feature>
<proteinExistence type="predicted"/>
<evidence type="ECO:0000313" key="9">
    <source>
        <dbReference type="Proteomes" id="UP001204142"/>
    </source>
</evidence>
<feature type="transmembrane region" description="Helical" evidence="6">
    <location>
        <begin position="328"/>
        <end position="346"/>
    </location>
</feature>
<dbReference type="Pfam" id="PF07690">
    <property type="entry name" value="MFS_1"/>
    <property type="match status" value="1"/>
</dbReference>
<feature type="transmembrane region" description="Helical" evidence="6">
    <location>
        <begin position="232"/>
        <end position="253"/>
    </location>
</feature>
<comment type="caution">
    <text evidence="8">The sequence shown here is derived from an EMBL/GenBank/DDBJ whole genome shotgun (WGS) entry which is preliminary data.</text>
</comment>
<comment type="subcellular location">
    <subcellularLocation>
        <location evidence="1">Cell membrane</location>
        <topology evidence="1">Multi-pass membrane protein</topology>
    </subcellularLocation>
</comment>
<evidence type="ECO:0000256" key="4">
    <source>
        <dbReference type="ARBA" id="ARBA00022989"/>
    </source>
</evidence>
<feature type="transmembrane region" description="Helical" evidence="6">
    <location>
        <begin position="157"/>
        <end position="177"/>
    </location>
</feature>
<keyword evidence="9" id="KW-1185">Reference proteome</keyword>
<evidence type="ECO:0000259" key="7">
    <source>
        <dbReference type="PROSITE" id="PS50850"/>
    </source>
</evidence>
<feature type="transmembrane region" description="Helical" evidence="6">
    <location>
        <begin position="396"/>
        <end position="416"/>
    </location>
</feature>
<dbReference type="InterPro" id="IPR020846">
    <property type="entry name" value="MFS_dom"/>
</dbReference>
<dbReference type="EMBL" id="JANIGO010000001">
    <property type="protein sequence ID" value="MCQ8895491.1"/>
    <property type="molecule type" value="Genomic_DNA"/>
</dbReference>
<feature type="transmembrane region" description="Helical" evidence="6">
    <location>
        <begin position="303"/>
        <end position="322"/>
    </location>
</feature>
<keyword evidence="5 6" id="KW-0472">Membrane</keyword>
<reference evidence="8 9" key="1">
    <citation type="submission" date="2022-07" db="EMBL/GenBank/DDBJ databases">
        <authorList>
            <person name="Xamxidin M."/>
            <person name="Wu M."/>
        </authorList>
    </citation>
    <scope>NUCLEOTIDE SEQUENCE [LARGE SCALE GENOMIC DNA]</scope>
    <source>
        <strain evidence="8 9">NBRC 111650</strain>
    </source>
</reference>
<keyword evidence="2" id="KW-1003">Cell membrane</keyword>
<dbReference type="Gene3D" id="1.20.1250.20">
    <property type="entry name" value="MFS general substrate transporter like domains"/>
    <property type="match status" value="1"/>
</dbReference>
<dbReference type="InterPro" id="IPR050189">
    <property type="entry name" value="MFS_Efflux_Transporters"/>
</dbReference>
<dbReference type="PROSITE" id="PS50850">
    <property type="entry name" value="MFS"/>
    <property type="match status" value="1"/>
</dbReference>
<evidence type="ECO:0000256" key="6">
    <source>
        <dbReference type="SAM" id="Phobius"/>
    </source>
</evidence>
<name>A0ABT1WEM2_9BURK</name>
<sequence length="429" mass="46526">MLENHPHLVRETQADGTERLWVVGPLAIRVFVIFASAYMLSYAFRAINAVIAKPLVQELGLSASQLGLLASAYFLSFGLMQLPVGLMLDRYGPRRVEATLMIFAAIGALWFASANSFAGLWMGRALIGVGVSACLMASIKAYALYFKPHLQASMSSWMLMAGSLGALSVTTPVEALLPMLGWRGVFVAAAALCLAASLTLWFVMPTLFKPQKAESVGDMAKAFKVVFRHPHFWRVAPLATLTQGGFMAFHGLWVGPWFTDVVGYSNAQAAQNMFWISAAMLVGYFLVGQGTRTLTRRGADEDLILVIGLGAAIVIFGSQLWMGGASHVYGWLLHGFTVATGIMTYATCNKPFPRHLTGRSSTALNLLIFAGAFSVQWGIGLGIDFCQYLGLERASAMRASLGVLCALQVVSWLWFVRPGRRQSHLIALG</sequence>
<feature type="transmembrane region" description="Helical" evidence="6">
    <location>
        <begin position="183"/>
        <end position="203"/>
    </location>
</feature>
<evidence type="ECO:0000256" key="5">
    <source>
        <dbReference type="ARBA" id="ARBA00023136"/>
    </source>
</evidence>
<accession>A0ABT1WEM2</accession>
<feature type="transmembrane region" description="Helical" evidence="6">
    <location>
        <begin position="125"/>
        <end position="145"/>
    </location>
</feature>
<organism evidence="8 9">
    <name type="scientific">Limnobacter humi</name>
    <dbReference type="NCBI Taxonomy" id="1778671"/>
    <lineage>
        <taxon>Bacteria</taxon>
        <taxon>Pseudomonadati</taxon>
        <taxon>Pseudomonadota</taxon>
        <taxon>Betaproteobacteria</taxon>
        <taxon>Burkholderiales</taxon>
        <taxon>Burkholderiaceae</taxon>
        <taxon>Limnobacter</taxon>
    </lineage>
</organism>
<feature type="transmembrane region" description="Helical" evidence="6">
    <location>
        <begin position="273"/>
        <end position="291"/>
    </location>
</feature>
<dbReference type="SUPFAM" id="SSF103473">
    <property type="entry name" value="MFS general substrate transporter"/>
    <property type="match status" value="1"/>
</dbReference>
<gene>
    <name evidence="8" type="ORF">NQT62_03430</name>
</gene>
<feature type="transmembrane region" description="Helical" evidence="6">
    <location>
        <begin position="100"/>
        <end position="119"/>
    </location>
</feature>